<evidence type="ECO:0000313" key="2">
    <source>
        <dbReference type="Proteomes" id="UP000652198"/>
    </source>
</evidence>
<dbReference type="Pfam" id="PF05488">
    <property type="entry name" value="PAAR_motif"/>
    <property type="match status" value="1"/>
</dbReference>
<evidence type="ECO:0000313" key="1">
    <source>
        <dbReference type="EMBL" id="NPT47808.1"/>
    </source>
</evidence>
<dbReference type="Gene3D" id="2.60.200.60">
    <property type="match status" value="2"/>
</dbReference>
<accession>A0ABX2C6D8</accession>
<proteinExistence type="predicted"/>
<organism evidence="1 2">
    <name type="scientific">Paraburkholderia solitsugae</name>
    <dbReference type="NCBI Taxonomy" id="2675748"/>
    <lineage>
        <taxon>Bacteria</taxon>
        <taxon>Pseudomonadati</taxon>
        <taxon>Pseudomonadota</taxon>
        <taxon>Betaproteobacteria</taxon>
        <taxon>Burkholderiales</taxon>
        <taxon>Burkholderiaceae</taxon>
        <taxon>Paraburkholderia</taxon>
    </lineage>
</organism>
<gene>
    <name evidence="1" type="ORF">GNZ12_42255</name>
</gene>
<comment type="caution">
    <text evidence="1">The sequence shown here is derived from an EMBL/GenBank/DDBJ whole genome shotgun (WGS) entry which is preliminary data.</text>
</comment>
<name>A0ABX2C6D8_9BURK</name>
<dbReference type="EMBL" id="WOEY01000176">
    <property type="protein sequence ID" value="NPT47808.1"/>
    <property type="molecule type" value="Genomic_DNA"/>
</dbReference>
<sequence>MPEAARLTDFHACPMINPAVPPSPHVGGPVIGPGVPTVLIGGLPAAVVGDMLVCSGPPDSIVNGSATVLIGGRLAARAGDPCAHGGTIMHGCPTVLIGG</sequence>
<dbReference type="InterPro" id="IPR008727">
    <property type="entry name" value="PAAR_motif"/>
</dbReference>
<reference evidence="1 2" key="1">
    <citation type="submission" date="2019-11" db="EMBL/GenBank/DDBJ databases">
        <title>Metabolism of dissolved organic matter in forest soils.</title>
        <authorList>
            <person name="Cyle K.T."/>
            <person name="Wilhelm R.C."/>
            <person name="Martinez C.E."/>
        </authorList>
    </citation>
    <scope>NUCLEOTIDE SEQUENCE [LARGE SCALE GENOMIC DNA]</scope>
    <source>
        <strain evidence="1 2">1N</strain>
    </source>
</reference>
<protein>
    <submittedName>
        <fullName evidence="1">Type VI secretion protein</fullName>
    </submittedName>
</protein>
<keyword evidence="2" id="KW-1185">Reference proteome</keyword>
<dbReference type="CDD" id="cd14738">
    <property type="entry name" value="PAAR_2"/>
    <property type="match status" value="1"/>
</dbReference>
<dbReference type="RefSeq" id="WP_172318742.1">
    <property type="nucleotide sequence ID" value="NZ_WOEY01000176.1"/>
</dbReference>
<dbReference type="Proteomes" id="UP000652198">
    <property type="component" value="Unassembled WGS sequence"/>
</dbReference>